<name>A0ABP9I8B7_9ACTN</name>
<evidence type="ECO:0000256" key="1">
    <source>
        <dbReference type="SAM" id="SignalP"/>
    </source>
</evidence>
<dbReference type="InterPro" id="IPR001343">
    <property type="entry name" value="Hemolysn_Ca-bd"/>
</dbReference>
<dbReference type="EMBL" id="BAABIL010000506">
    <property type="protein sequence ID" value="GAA4990537.1"/>
    <property type="molecule type" value="Genomic_DNA"/>
</dbReference>
<sequence length="375" mass="37697">MSRSRTHRLRAGLLLAGVVGAVAPAAAAGTSAHAATAASVQVVNGTVVVYDGGTGNTNDVRVFLDRGVLTITDAVAITTAAGSGCTVTGTRARCGTGITGLNALLNDGADAAVIEAPLTGVVRGGDGDDVFRSAVTGGLSAVAYDGGAGFADRVEYRDATGGVTVSLDDVANDGRTLTGDRDDVRSSVEHLVGSAHRDTLTGSEGRNTIEGLRGDDTLRGLGGTDFFPSSLVVDGADSISGGAGDRDAVSYVGRPRGVVVDLDGAQGDDGEPGERDSIGADVERLSGTRFGDVLVGNASINEIEGLEGVDHLHGLGLGDSLRGGDGADVVVGGDGDDSITLNTDGDVDTLDCGRGRDRFSDERGVDVLVDCEVRL</sequence>
<keyword evidence="3" id="KW-1185">Reference proteome</keyword>
<gene>
    <name evidence="2" type="ORF">GCM10023225_29490</name>
</gene>
<protein>
    <recommendedName>
        <fullName evidence="4">Hemolysin type calcium-binding protein</fullName>
    </recommendedName>
</protein>
<accession>A0ABP9I8B7</accession>
<evidence type="ECO:0000313" key="3">
    <source>
        <dbReference type="Proteomes" id="UP001501195"/>
    </source>
</evidence>
<dbReference type="SUPFAM" id="SSF51120">
    <property type="entry name" value="beta-Roll"/>
    <property type="match status" value="2"/>
</dbReference>
<feature type="signal peptide" evidence="1">
    <location>
        <begin position="1"/>
        <end position="27"/>
    </location>
</feature>
<dbReference type="Gene3D" id="2.150.10.10">
    <property type="entry name" value="Serralysin-like metalloprotease, C-terminal"/>
    <property type="match status" value="2"/>
</dbReference>
<dbReference type="RefSeq" id="WP_345713440.1">
    <property type="nucleotide sequence ID" value="NZ_BAABIL010000506.1"/>
</dbReference>
<evidence type="ECO:0000313" key="2">
    <source>
        <dbReference type="EMBL" id="GAA4990537.1"/>
    </source>
</evidence>
<dbReference type="Pfam" id="PF00353">
    <property type="entry name" value="HemolysinCabind"/>
    <property type="match status" value="2"/>
</dbReference>
<dbReference type="InterPro" id="IPR011049">
    <property type="entry name" value="Serralysin-like_metalloprot_C"/>
</dbReference>
<organism evidence="2 3">
    <name type="scientific">Kineococcus glutinatus</name>
    <dbReference type="NCBI Taxonomy" id="1070872"/>
    <lineage>
        <taxon>Bacteria</taxon>
        <taxon>Bacillati</taxon>
        <taxon>Actinomycetota</taxon>
        <taxon>Actinomycetes</taxon>
        <taxon>Kineosporiales</taxon>
        <taxon>Kineosporiaceae</taxon>
        <taxon>Kineococcus</taxon>
    </lineage>
</organism>
<keyword evidence="1" id="KW-0732">Signal</keyword>
<feature type="chain" id="PRO_5046061264" description="Hemolysin type calcium-binding protein" evidence="1">
    <location>
        <begin position="28"/>
        <end position="375"/>
    </location>
</feature>
<reference evidence="3" key="1">
    <citation type="journal article" date="2019" name="Int. J. Syst. Evol. Microbiol.">
        <title>The Global Catalogue of Microorganisms (GCM) 10K type strain sequencing project: providing services to taxonomists for standard genome sequencing and annotation.</title>
        <authorList>
            <consortium name="The Broad Institute Genomics Platform"/>
            <consortium name="The Broad Institute Genome Sequencing Center for Infectious Disease"/>
            <person name="Wu L."/>
            <person name="Ma J."/>
        </authorList>
    </citation>
    <scope>NUCLEOTIDE SEQUENCE [LARGE SCALE GENOMIC DNA]</scope>
    <source>
        <strain evidence="3">JCM 18126</strain>
    </source>
</reference>
<comment type="caution">
    <text evidence="2">The sequence shown here is derived from an EMBL/GenBank/DDBJ whole genome shotgun (WGS) entry which is preliminary data.</text>
</comment>
<proteinExistence type="predicted"/>
<dbReference type="Proteomes" id="UP001501195">
    <property type="component" value="Unassembled WGS sequence"/>
</dbReference>
<evidence type="ECO:0008006" key="4">
    <source>
        <dbReference type="Google" id="ProtNLM"/>
    </source>
</evidence>